<evidence type="ECO:0000313" key="2">
    <source>
        <dbReference type="Proteomes" id="UP000812270"/>
    </source>
</evidence>
<name>A0A9E2SDD5_9BACT</name>
<dbReference type="Proteomes" id="UP000812270">
    <property type="component" value="Unassembled WGS sequence"/>
</dbReference>
<proteinExistence type="predicted"/>
<accession>A0A9E2SDD5</accession>
<sequence>MEKCKRIVALVISVSLFVTTFGQQQDANTELTNIQSLSIEVGYSKTSNIVFPSKIISIDRGSQSIILQKAKGVENILQIKAAKRKFQETNLTVITADGKFYSFLVDYSDSPAMLNIDLSQQQVKDLTSTLLMRDRNVSVLEKERNEIPKQRSFLKFKRTNQKVSVHLKGIYLGDRSMWFALEVINKSFIEFKPAQIRFFIKDKRRSKRTAIQEQEVSPIYSIQLPIIKKSENKSIATAFIPFTILSSKRLVIAINEEAGSRELILPVKYKTLVRAKPISE</sequence>
<organism evidence="1 2">
    <name type="scientific">Pinibacter aurantiacus</name>
    <dbReference type="NCBI Taxonomy" id="2851599"/>
    <lineage>
        <taxon>Bacteria</taxon>
        <taxon>Pseudomonadati</taxon>
        <taxon>Bacteroidota</taxon>
        <taxon>Chitinophagia</taxon>
        <taxon>Chitinophagales</taxon>
        <taxon>Chitinophagaceae</taxon>
        <taxon>Pinibacter</taxon>
    </lineage>
</organism>
<keyword evidence="2" id="KW-1185">Reference proteome</keyword>
<evidence type="ECO:0000313" key="1">
    <source>
        <dbReference type="EMBL" id="MBV4359069.1"/>
    </source>
</evidence>
<protein>
    <submittedName>
        <fullName evidence="1">Conjugative transposon protein TraN</fullName>
    </submittedName>
</protein>
<dbReference type="NCBIfam" id="TIGR03780">
    <property type="entry name" value="Bac_Flav_CT_N"/>
    <property type="match status" value="1"/>
</dbReference>
<dbReference type="InterPro" id="IPR022298">
    <property type="entry name" value="Conjug_transposon_TraN"/>
</dbReference>
<dbReference type="RefSeq" id="WP_217792914.1">
    <property type="nucleotide sequence ID" value="NZ_JAHSPG010000014.1"/>
</dbReference>
<gene>
    <name evidence="1" type="primary">traN</name>
    <name evidence="1" type="ORF">KTO63_18015</name>
</gene>
<dbReference type="EMBL" id="JAHSPG010000014">
    <property type="protein sequence ID" value="MBV4359069.1"/>
    <property type="molecule type" value="Genomic_DNA"/>
</dbReference>
<dbReference type="AlphaFoldDB" id="A0A9E2SDD5"/>
<comment type="caution">
    <text evidence="1">The sequence shown here is derived from an EMBL/GenBank/DDBJ whole genome shotgun (WGS) entry which is preliminary data.</text>
</comment>
<reference evidence="1" key="1">
    <citation type="submission" date="2021-06" db="EMBL/GenBank/DDBJ databases">
        <authorList>
            <person name="Huq M.A."/>
        </authorList>
    </citation>
    <scope>NUCLEOTIDE SEQUENCE</scope>
    <source>
        <strain evidence="1">MAH-26</strain>
    </source>
</reference>
<dbReference type="Pfam" id="PF13595">
    <property type="entry name" value="DUF4138"/>
    <property type="match status" value="1"/>
</dbReference>